<evidence type="ECO:0000256" key="4">
    <source>
        <dbReference type="PROSITE-ProRule" id="PRU00023"/>
    </source>
</evidence>
<reference evidence="6" key="1">
    <citation type="submission" date="2025-08" db="UniProtKB">
        <authorList>
            <consortium name="Ensembl"/>
        </authorList>
    </citation>
    <scope>IDENTIFICATION</scope>
</reference>
<feature type="repeat" description="ANK" evidence="4">
    <location>
        <begin position="252"/>
        <end position="285"/>
    </location>
</feature>
<keyword evidence="1" id="KW-0677">Repeat</keyword>
<comment type="similarity">
    <text evidence="3">Belongs to the SOWAH family.</text>
</comment>
<dbReference type="PANTHER" id="PTHR14491">
    <property type="entry name" value="SOSONDOWAH, ISOFORM G"/>
    <property type="match status" value="1"/>
</dbReference>
<evidence type="ECO:0000256" key="3">
    <source>
        <dbReference type="ARBA" id="ARBA00038122"/>
    </source>
</evidence>
<dbReference type="OMA" id="WHWIAKH"/>
<dbReference type="GeneTree" id="ENSGT00950000183003"/>
<evidence type="ECO:0000313" key="6">
    <source>
        <dbReference type="Ensembl" id="ENSOMEP00000016380.1"/>
    </source>
</evidence>
<dbReference type="Proteomes" id="UP000261560">
    <property type="component" value="Unplaced"/>
</dbReference>
<organism evidence="6 7">
    <name type="scientific">Oryzias melastigma</name>
    <name type="common">Marine medaka</name>
    <dbReference type="NCBI Taxonomy" id="30732"/>
    <lineage>
        <taxon>Eukaryota</taxon>
        <taxon>Metazoa</taxon>
        <taxon>Chordata</taxon>
        <taxon>Craniata</taxon>
        <taxon>Vertebrata</taxon>
        <taxon>Euteleostomi</taxon>
        <taxon>Actinopterygii</taxon>
        <taxon>Neopterygii</taxon>
        <taxon>Teleostei</taxon>
        <taxon>Neoteleostei</taxon>
        <taxon>Acanthomorphata</taxon>
        <taxon>Ovalentaria</taxon>
        <taxon>Atherinomorphae</taxon>
        <taxon>Beloniformes</taxon>
        <taxon>Adrianichthyidae</taxon>
        <taxon>Oryziinae</taxon>
        <taxon>Oryzias</taxon>
    </lineage>
</organism>
<feature type="compositionally biased region" description="Basic and acidic residues" evidence="5">
    <location>
        <begin position="39"/>
        <end position="49"/>
    </location>
</feature>
<dbReference type="Gene3D" id="1.25.40.20">
    <property type="entry name" value="Ankyrin repeat-containing domain"/>
    <property type="match status" value="1"/>
</dbReference>
<feature type="region of interest" description="Disordered" evidence="5">
    <location>
        <begin position="307"/>
        <end position="330"/>
    </location>
</feature>
<feature type="compositionally biased region" description="Polar residues" evidence="5">
    <location>
        <begin position="1"/>
        <end position="10"/>
    </location>
</feature>
<dbReference type="PANTHER" id="PTHR14491:SF4">
    <property type="entry name" value="ANKYRIN REPEAT DOMAIN-CONTAINING PROTEIN SOWAHC"/>
    <property type="match status" value="1"/>
</dbReference>
<dbReference type="PaxDb" id="30732-ENSOMEP00000016380"/>
<dbReference type="STRING" id="30732.ENSOMEP00000016380"/>
<accession>A0A3B3CFM1</accession>
<evidence type="ECO:0000256" key="1">
    <source>
        <dbReference type="ARBA" id="ARBA00022737"/>
    </source>
</evidence>
<keyword evidence="2 4" id="KW-0040">ANK repeat</keyword>
<proteinExistence type="inferred from homology"/>
<evidence type="ECO:0000256" key="5">
    <source>
        <dbReference type="SAM" id="MobiDB-lite"/>
    </source>
</evidence>
<name>A0A3B3CFM1_ORYME</name>
<dbReference type="PROSITE" id="PS50297">
    <property type="entry name" value="ANK_REP_REGION"/>
    <property type="match status" value="1"/>
</dbReference>
<dbReference type="SMART" id="SM00248">
    <property type="entry name" value="ANK"/>
    <property type="match status" value="2"/>
</dbReference>
<dbReference type="AlphaFoldDB" id="A0A3B3CFM1"/>
<dbReference type="SUPFAM" id="SSF48403">
    <property type="entry name" value="Ankyrin repeat"/>
    <property type="match status" value="1"/>
</dbReference>
<dbReference type="InterPro" id="IPR002110">
    <property type="entry name" value="Ankyrin_rpt"/>
</dbReference>
<feature type="region of interest" description="Disordered" evidence="5">
    <location>
        <begin position="1"/>
        <end position="97"/>
    </location>
</feature>
<dbReference type="Pfam" id="PF12796">
    <property type="entry name" value="Ank_2"/>
    <property type="match status" value="1"/>
</dbReference>
<dbReference type="Ensembl" id="ENSOMET00000024829.1">
    <property type="protein sequence ID" value="ENSOMEP00000016380.1"/>
    <property type="gene ID" value="ENSOMEG00000018026.1"/>
</dbReference>
<evidence type="ECO:0000313" key="7">
    <source>
        <dbReference type="Proteomes" id="UP000261560"/>
    </source>
</evidence>
<sequence length="354" mass="38452">MATPERSGSGNDEVPRSRTAQGEPGQHAGGGEQSSRAMGNRDSRVRVEEGGENEIPTIQVSPELEDGACTLPETPGTKSGSQIHTGLMETGVKPGSQSVPSNLAVLDVAWHQDDSDEGRSQTGSEDGGSVRCSRVRFLQVMKDSSLQVRRGLTILPPRADSDHDSLGEEERTPAALDPLEHEWMMCSSDGEWDNLTRLLDQDPHLIQRKDFVTGFTCLHWAAKHGRPELLVQILTAAERHCIDVSVNGRTSAGYTPLHLAAMQGHLDVLKLLVGAYNADVNVRDFSGRKACHYLNKSTGGDIQDIIADDEAPDAPTGESGHPARPHSSYMDRGAQLRGSVFLRRRSSFNCIDFI</sequence>
<dbReference type="PROSITE" id="PS50088">
    <property type="entry name" value="ANK_REPEAT"/>
    <property type="match status" value="1"/>
</dbReference>
<reference evidence="6" key="2">
    <citation type="submission" date="2025-09" db="UniProtKB">
        <authorList>
            <consortium name="Ensembl"/>
        </authorList>
    </citation>
    <scope>IDENTIFICATION</scope>
</reference>
<keyword evidence="7" id="KW-1185">Reference proteome</keyword>
<dbReference type="InterPro" id="IPR036770">
    <property type="entry name" value="Ankyrin_rpt-contain_sf"/>
</dbReference>
<protein>
    <submittedName>
        <fullName evidence="6">Sosondowah ankyrin repeat domain family Cb</fullName>
    </submittedName>
</protein>
<evidence type="ECO:0000256" key="2">
    <source>
        <dbReference type="ARBA" id="ARBA00023043"/>
    </source>
</evidence>